<reference evidence="12" key="1">
    <citation type="submission" date="2021-01" db="EMBL/GenBank/DDBJ databases">
        <title>Description of Breznakiella homolactica.</title>
        <authorList>
            <person name="Song Y."/>
            <person name="Brune A."/>
        </authorList>
    </citation>
    <scope>NUCLEOTIDE SEQUENCE</scope>
    <source>
        <strain evidence="12">RmG30</strain>
    </source>
</reference>
<dbReference type="CDD" id="cd04903">
    <property type="entry name" value="ACT_LSD"/>
    <property type="match status" value="1"/>
</dbReference>
<dbReference type="GO" id="GO:0051539">
    <property type="term" value="F:4 iron, 4 sulfur cluster binding"/>
    <property type="evidence" value="ECO:0007669"/>
    <property type="project" value="UniProtKB-UniRule"/>
</dbReference>
<evidence type="ECO:0000256" key="3">
    <source>
        <dbReference type="ARBA" id="ARBA00022432"/>
    </source>
</evidence>
<keyword evidence="6 10" id="KW-0408">Iron</keyword>
<dbReference type="GO" id="GO:0003941">
    <property type="term" value="F:L-serine ammonia-lyase activity"/>
    <property type="evidence" value="ECO:0007669"/>
    <property type="project" value="UniProtKB-UniRule"/>
</dbReference>
<sequence>MKEIGAFDVIGPVMIGPSSSHTAGALRIALLARKMFRPEIAAVRFVLYGSFAETYQGHGTDRALIAGILGFESDDPRIPDSFALAEKAGITAEFSLDRETKDIHPNTVDICLSGKNGESMKVRGISVGGGRAEIRGIDGVDIKLAGEYSTIFIKHRDAPGVVAYIAGKLSENNINIAFMRLYRENKGEQAYTIIEADEEISSPVVSAIEEHPAVYSAILIQ</sequence>
<evidence type="ECO:0000256" key="6">
    <source>
        <dbReference type="ARBA" id="ARBA00023004"/>
    </source>
</evidence>
<dbReference type="Pfam" id="PF03315">
    <property type="entry name" value="SDH_beta"/>
    <property type="match status" value="1"/>
</dbReference>
<evidence type="ECO:0000256" key="1">
    <source>
        <dbReference type="ARBA" id="ARBA00001966"/>
    </source>
</evidence>
<evidence type="ECO:0000256" key="9">
    <source>
        <dbReference type="ARBA" id="ARBA00049406"/>
    </source>
</evidence>
<evidence type="ECO:0000256" key="10">
    <source>
        <dbReference type="RuleBase" id="RU366059"/>
    </source>
</evidence>
<comment type="cofactor">
    <cofactor evidence="1 10">
        <name>[4Fe-4S] cluster</name>
        <dbReference type="ChEBI" id="CHEBI:49883"/>
    </cofactor>
</comment>
<dbReference type="PANTHER" id="PTHR30182:SF12">
    <property type="entry name" value="L-SERINE DEHYDRATASE, BETA CHAIN-RELATED"/>
    <property type="match status" value="1"/>
</dbReference>
<dbReference type="PROSITE" id="PS51671">
    <property type="entry name" value="ACT"/>
    <property type="match status" value="1"/>
</dbReference>
<keyword evidence="7 10" id="KW-0411">Iron-sulfur</keyword>
<evidence type="ECO:0000256" key="2">
    <source>
        <dbReference type="ARBA" id="ARBA00008636"/>
    </source>
</evidence>
<comment type="catalytic activity">
    <reaction evidence="9 10">
        <text>L-serine = pyruvate + NH4(+)</text>
        <dbReference type="Rhea" id="RHEA:19169"/>
        <dbReference type="ChEBI" id="CHEBI:15361"/>
        <dbReference type="ChEBI" id="CHEBI:28938"/>
        <dbReference type="ChEBI" id="CHEBI:33384"/>
        <dbReference type="EC" id="4.3.1.17"/>
    </reaction>
</comment>
<dbReference type="NCBIfam" id="TIGR00719">
    <property type="entry name" value="sda_beta"/>
    <property type="match status" value="1"/>
</dbReference>
<dbReference type="GO" id="GO:0046872">
    <property type="term" value="F:metal ion binding"/>
    <property type="evidence" value="ECO:0007669"/>
    <property type="project" value="UniProtKB-KW"/>
</dbReference>
<dbReference type="PIRSF" id="PIRSF036692">
    <property type="entry name" value="SDH_B"/>
    <property type="match status" value="1"/>
</dbReference>
<dbReference type="EMBL" id="CP067089">
    <property type="protein sequence ID" value="QQO08359.1"/>
    <property type="molecule type" value="Genomic_DNA"/>
</dbReference>
<evidence type="ECO:0000313" key="12">
    <source>
        <dbReference type="EMBL" id="QQO08359.1"/>
    </source>
</evidence>
<keyword evidence="13" id="KW-1185">Reference proteome</keyword>
<evidence type="ECO:0000313" key="13">
    <source>
        <dbReference type="Proteomes" id="UP000595917"/>
    </source>
</evidence>
<evidence type="ECO:0000256" key="7">
    <source>
        <dbReference type="ARBA" id="ARBA00023014"/>
    </source>
</evidence>
<keyword evidence="4 10" id="KW-0004">4Fe-4S</keyword>
<dbReference type="Gene3D" id="3.30.1330.90">
    <property type="entry name" value="D-3-phosphoglycerate dehydrogenase, domain 3"/>
    <property type="match status" value="1"/>
</dbReference>
<comment type="similarity">
    <text evidence="2 10">Belongs to the iron-sulfur dependent L-serine dehydratase family.</text>
</comment>
<name>A0A7T8B899_9SPIR</name>
<dbReference type="PANTHER" id="PTHR30182">
    <property type="entry name" value="L-SERINE DEHYDRATASE"/>
    <property type="match status" value="1"/>
</dbReference>
<feature type="domain" description="ACT" evidence="11">
    <location>
        <begin position="150"/>
        <end position="221"/>
    </location>
</feature>
<gene>
    <name evidence="12" type="primary">sdaAB</name>
    <name evidence="12" type="ORF">JFL75_15680</name>
</gene>
<dbReference type="SUPFAM" id="SSF143548">
    <property type="entry name" value="Serine metabolism enzymes domain"/>
    <property type="match status" value="1"/>
</dbReference>
<organism evidence="12 13">
    <name type="scientific">Breznakiella homolactica</name>
    <dbReference type="NCBI Taxonomy" id="2798577"/>
    <lineage>
        <taxon>Bacteria</taxon>
        <taxon>Pseudomonadati</taxon>
        <taxon>Spirochaetota</taxon>
        <taxon>Spirochaetia</taxon>
        <taxon>Spirochaetales</taxon>
        <taxon>Breznakiellaceae</taxon>
        <taxon>Breznakiella</taxon>
    </lineage>
</organism>
<evidence type="ECO:0000259" key="11">
    <source>
        <dbReference type="PROSITE" id="PS51671"/>
    </source>
</evidence>
<dbReference type="Proteomes" id="UP000595917">
    <property type="component" value="Chromosome"/>
</dbReference>
<accession>A0A7T8B899</accession>
<dbReference type="GO" id="GO:0006094">
    <property type="term" value="P:gluconeogenesis"/>
    <property type="evidence" value="ECO:0007669"/>
    <property type="project" value="UniProtKB-KW"/>
</dbReference>
<dbReference type="AlphaFoldDB" id="A0A7T8B899"/>
<keyword evidence="3 10" id="KW-0312">Gluconeogenesis</keyword>
<dbReference type="InterPro" id="IPR051318">
    <property type="entry name" value="Fe-S_L-Ser"/>
</dbReference>
<dbReference type="InterPro" id="IPR004643">
    <property type="entry name" value="Fe-S_L-Ser_bsu"/>
</dbReference>
<protein>
    <recommendedName>
        <fullName evidence="10">L-serine dehydratase</fullName>
        <ecNumber evidence="10">4.3.1.17</ecNumber>
    </recommendedName>
</protein>
<dbReference type="Pfam" id="PF01842">
    <property type="entry name" value="ACT"/>
    <property type="match status" value="1"/>
</dbReference>
<dbReference type="Gene3D" id="3.30.70.260">
    <property type="match status" value="1"/>
</dbReference>
<dbReference type="SUPFAM" id="SSF55021">
    <property type="entry name" value="ACT-like"/>
    <property type="match status" value="1"/>
</dbReference>
<dbReference type="EC" id="4.3.1.17" evidence="10"/>
<dbReference type="InterPro" id="IPR029009">
    <property type="entry name" value="ASB_dom_sf"/>
</dbReference>
<dbReference type="RefSeq" id="WP_215625665.1">
    <property type="nucleotide sequence ID" value="NZ_CP067089.2"/>
</dbReference>
<dbReference type="InterPro" id="IPR005131">
    <property type="entry name" value="Ser_deHydtase_bsu"/>
</dbReference>
<evidence type="ECO:0000256" key="5">
    <source>
        <dbReference type="ARBA" id="ARBA00022723"/>
    </source>
</evidence>
<dbReference type="InterPro" id="IPR002912">
    <property type="entry name" value="ACT_dom"/>
</dbReference>
<dbReference type="InterPro" id="IPR045865">
    <property type="entry name" value="ACT-like_dom_sf"/>
</dbReference>
<keyword evidence="8 10" id="KW-0456">Lyase</keyword>
<evidence type="ECO:0000256" key="8">
    <source>
        <dbReference type="ARBA" id="ARBA00023239"/>
    </source>
</evidence>
<dbReference type="KEGG" id="bhc:JFL75_15680"/>
<evidence type="ECO:0000256" key="4">
    <source>
        <dbReference type="ARBA" id="ARBA00022485"/>
    </source>
</evidence>
<keyword evidence="5 10" id="KW-0479">Metal-binding</keyword>
<proteinExistence type="inferred from homology"/>